<feature type="region of interest" description="Disordered" evidence="1">
    <location>
        <begin position="147"/>
        <end position="168"/>
    </location>
</feature>
<dbReference type="Proteomes" id="UP000277580">
    <property type="component" value="Unassembled WGS sequence"/>
</dbReference>
<accession>A0A3N4L043</accession>
<dbReference type="AlphaFoldDB" id="A0A3N4L043"/>
<dbReference type="InParanoid" id="A0A3N4L043"/>
<keyword evidence="3" id="KW-1185">Reference proteome</keyword>
<evidence type="ECO:0000313" key="3">
    <source>
        <dbReference type="Proteomes" id="UP000277580"/>
    </source>
</evidence>
<proteinExistence type="predicted"/>
<organism evidence="2 3">
    <name type="scientific">Morchella conica CCBAS932</name>
    <dbReference type="NCBI Taxonomy" id="1392247"/>
    <lineage>
        <taxon>Eukaryota</taxon>
        <taxon>Fungi</taxon>
        <taxon>Dikarya</taxon>
        <taxon>Ascomycota</taxon>
        <taxon>Pezizomycotina</taxon>
        <taxon>Pezizomycetes</taxon>
        <taxon>Pezizales</taxon>
        <taxon>Morchellaceae</taxon>
        <taxon>Morchella</taxon>
    </lineage>
</organism>
<protein>
    <submittedName>
        <fullName evidence="2">Uncharacterized protein</fullName>
    </submittedName>
</protein>
<evidence type="ECO:0000313" key="2">
    <source>
        <dbReference type="EMBL" id="RPB15029.1"/>
    </source>
</evidence>
<gene>
    <name evidence="2" type="ORF">P167DRAFT_571893</name>
</gene>
<evidence type="ECO:0000256" key="1">
    <source>
        <dbReference type="SAM" id="MobiDB-lite"/>
    </source>
</evidence>
<sequence length="168" mass="17222">MPPMPHGNGGYLSAKPRLREHLAPGLQKTIPLSPACESKGPKAEPIYRSGAISLRHLTCRLIEAGVNAIWCSGRFSPTAYWGIRGLVPHPGRTVPSHGLRGQKGTSTASGAGATPGTYVLSHGLPGQEKTSTASGTCAMLGKERVLSHGLPGPKGTSAPSGMGAKPGT</sequence>
<dbReference type="EMBL" id="ML119115">
    <property type="protein sequence ID" value="RPB15029.1"/>
    <property type="molecule type" value="Genomic_DNA"/>
</dbReference>
<reference evidence="2 3" key="1">
    <citation type="journal article" date="2018" name="Nat. Ecol. Evol.">
        <title>Pezizomycetes genomes reveal the molecular basis of ectomycorrhizal truffle lifestyle.</title>
        <authorList>
            <person name="Murat C."/>
            <person name="Payen T."/>
            <person name="Noel B."/>
            <person name="Kuo A."/>
            <person name="Morin E."/>
            <person name="Chen J."/>
            <person name="Kohler A."/>
            <person name="Krizsan K."/>
            <person name="Balestrini R."/>
            <person name="Da Silva C."/>
            <person name="Montanini B."/>
            <person name="Hainaut M."/>
            <person name="Levati E."/>
            <person name="Barry K.W."/>
            <person name="Belfiori B."/>
            <person name="Cichocki N."/>
            <person name="Clum A."/>
            <person name="Dockter R.B."/>
            <person name="Fauchery L."/>
            <person name="Guy J."/>
            <person name="Iotti M."/>
            <person name="Le Tacon F."/>
            <person name="Lindquist E.A."/>
            <person name="Lipzen A."/>
            <person name="Malagnac F."/>
            <person name="Mello A."/>
            <person name="Molinier V."/>
            <person name="Miyauchi S."/>
            <person name="Poulain J."/>
            <person name="Riccioni C."/>
            <person name="Rubini A."/>
            <person name="Sitrit Y."/>
            <person name="Splivallo R."/>
            <person name="Traeger S."/>
            <person name="Wang M."/>
            <person name="Zifcakova L."/>
            <person name="Wipf D."/>
            <person name="Zambonelli A."/>
            <person name="Paolocci F."/>
            <person name="Nowrousian M."/>
            <person name="Ottonello S."/>
            <person name="Baldrian P."/>
            <person name="Spatafora J.W."/>
            <person name="Henrissat B."/>
            <person name="Nagy L.G."/>
            <person name="Aury J.M."/>
            <person name="Wincker P."/>
            <person name="Grigoriev I.V."/>
            <person name="Bonfante P."/>
            <person name="Martin F.M."/>
        </authorList>
    </citation>
    <scope>NUCLEOTIDE SEQUENCE [LARGE SCALE GENOMIC DNA]</scope>
    <source>
        <strain evidence="2 3">CCBAS932</strain>
    </source>
</reference>
<name>A0A3N4L043_9PEZI</name>